<name>A0AAV5IHV9_9ROSI</name>
<dbReference type="Gene3D" id="1.10.630.10">
    <property type="entry name" value="Cytochrome P450"/>
    <property type="match status" value="1"/>
</dbReference>
<keyword evidence="4" id="KW-0479">Metal-binding</keyword>
<dbReference type="Pfam" id="PF00067">
    <property type="entry name" value="p450"/>
    <property type="match status" value="1"/>
</dbReference>
<keyword evidence="7" id="KW-0503">Monooxygenase</keyword>
<evidence type="ECO:0000256" key="6">
    <source>
        <dbReference type="ARBA" id="ARBA00023004"/>
    </source>
</evidence>
<evidence type="ECO:0000313" key="11">
    <source>
        <dbReference type="Proteomes" id="UP001054252"/>
    </source>
</evidence>
<evidence type="ECO:0000256" key="4">
    <source>
        <dbReference type="ARBA" id="ARBA00022723"/>
    </source>
</evidence>
<dbReference type="InterPro" id="IPR036396">
    <property type="entry name" value="Cyt_P450_sf"/>
</dbReference>
<evidence type="ECO:0000256" key="1">
    <source>
        <dbReference type="ARBA" id="ARBA00001971"/>
    </source>
</evidence>
<comment type="caution">
    <text evidence="10">The sequence shown here is derived from an EMBL/GenBank/DDBJ whole genome shotgun (WGS) entry which is preliminary data.</text>
</comment>
<evidence type="ECO:0000256" key="8">
    <source>
        <dbReference type="SAM" id="SignalP"/>
    </source>
</evidence>
<sequence>MLMPMFSLLLFLFFLVLLLQKIQKRKQRLRLPPGPRKLPIIGNLHQIGAIPHQSFFEMSKKHGPVMLVHLGFVPTLIVSSAEAAKELFKAHDLDCCSRPPLTGTGKLSYNYLDVAFTAYGDYWREMRRLYVTELFSIKRVQSFRFVREEEVEFLIKSISEFSKLGTPVNLSEKLMSLSADIACRVAFGKSFRERGYDDLGADFEEEIHEAFAMLGSLAAADFFPYFGWIVDRITGLHGRLERNFKKLDAFLHKVLDDHLCSARLITGEEHEDIIDTLLKIGQYETVSGTEKITHNHIKAILMEIFLAGSDTVAISMAWAMAELAKNPRVMKKAQEELRNSVGNKGKVSETDIEKLPYLKAVVKENWRLHPPVAAVPEDVGTAGAIRAMAHHLTAEDILLSLRHHGAAVTAVLCSAPVSGALESGSGGGKDKIKKPGRCDIIGLDTTKQFSLRKQGIAVAVLGRLNMNELPLGGSKRVDCFANWSRLAKALTGQFSHCFVVFYRPTMSTQVYRVKEKKTGEIVALKRLRMDKEREGFTITAICEIKILKKLNHKNVIELKEIVISHGNIVKCYISMQPFHKSLTLPTFSPVSSPPHDVFSSLILPKSSPSSFTQYFVFDNDGNHSPPLEEACLH</sequence>
<evidence type="ECO:0000256" key="3">
    <source>
        <dbReference type="ARBA" id="ARBA00022617"/>
    </source>
</evidence>
<dbReference type="AlphaFoldDB" id="A0AAV5IHV9"/>
<keyword evidence="5" id="KW-0560">Oxidoreductase</keyword>
<dbReference type="InterPro" id="IPR001128">
    <property type="entry name" value="Cyt_P450"/>
</dbReference>
<dbReference type="GO" id="GO:0016705">
    <property type="term" value="F:oxidoreductase activity, acting on paired donors, with incorporation or reduction of molecular oxygen"/>
    <property type="evidence" value="ECO:0007669"/>
    <property type="project" value="InterPro"/>
</dbReference>
<dbReference type="GO" id="GO:0005524">
    <property type="term" value="F:ATP binding"/>
    <property type="evidence" value="ECO:0007669"/>
    <property type="project" value="InterPro"/>
</dbReference>
<dbReference type="GO" id="GO:0004497">
    <property type="term" value="F:monooxygenase activity"/>
    <property type="evidence" value="ECO:0007669"/>
    <property type="project" value="UniProtKB-KW"/>
</dbReference>
<dbReference type="PRINTS" id="PR00463">
    <property type="entry name" value="EP450I"/>
</dbReference>
<evidence type="ECO:0000256" key="7">
    <source>
        <dbReference type="ARBA" id="ARBA00023033"/>
    </source>
</evidence>
<dbReference type="Proteomes" id="UP001054252">
    <property type="component" value="Unassembled WGS sequence"/>
</dbReference>
<gene>
    <name evidence="10" type="ORF">SLEP1_g14066</name>
</gene>
<dbReference type="EMBL" id="BPVZ01000017">
    <property type="protein sequence ID" value="GKV01517.1"/>
    <property type="molecule type" value="Genomic_DNA"/>
</dbReference>
<feature type="chain" id="PRO_5043416808" description="Protein kinase domain-containing protein" evidence="8">
    <location>
        <begin position="25"/>
        <end position="633"/>
    </location>
</feature>
<feature type="domain" description="Protein kinase" evidence="9">
    <location>
        <begin position="508"/>
        <end position="569"/>
    </location>
</feature>
<evidence type="ECO:0000313" key="10">
    <source>
        <dbReference type="EMBL" id="GKV01517.1"/>
    </source>
</evidence>
<evidence type="ECO:0000256" key="2">
    <source>
        <dbReference type="ARBA" id="ARBA00010617"/>
    </source>
</evidence>
<dbReference type="PANTHER" id="PTHR47955">
    <property type="entry name" value="CYTOCHROME P450 FAMILY 71 PROTEIN"/>
    <property type="match status" value="1"/>
</dbReference>
<feature type="signal peptide" evidence="8">
    <location>
        <begin position="1"/>
        <end position="24"/>
    </location>
</feature>
<evidence type="ECO:0000259" key="9">
    <source>
        <dbReference type="Pfam" id="PF00069"/>
    </source>
</evidence>
<keyword evidence="3" id="KW-0349">Heme</keyword>
<dbReference type="PANTHER" id="PTHR47955:SF19">
    <property type="entry name" value="CYTOCHROME P450 71A9-LIKE ISOFORM X1"/>
    <property type="match status" value="1"/>
</dbReference>
<comment type="similarity">
    <text evidence="2">Belongs to the cytochrome P450 family.</text>
</comment>
<accession>A0AAV5IHV9</accession>
<proteinExistence type="inferred from homology"/>
<keyword evidence="8" id="KW-0732">Signal</keyword>
<dbReference type="GO" id="GO:0005506">
    <property type="term" value="F:iron ion binding"/>
    <property type="evidence" value="ECO:0007669"/>
    <property type="project" value="InterPro"/>
</dbReference>
<keyword evidence="11" id="KW-1185">Reference proteome</keyword>
<dbReference type="InterPro" id="IPR002401">
    <property type="entry name" value="Cyt_P450_E_grp-I"/>
</dbReference>
<dbReference type="Pfam" id="PF00069">
    <property type="entry name" value="Pkinase"/>
    <property type="match status" value="1"/>
</dbReference>
<organism evidence="10 11">
    <name type="scientific">Rubroshorea leprosula</name>
    <dbReference type="NCBI Taxonomy" id="152421"/>
    <lineage>
        <taxon>Eukaryota</taxon>
        <taxon>Viridiplantae</taxon>
        <taxon>Streptophyta</taxon>
        <taxon>Embryophyta</taxon>
        <taxon>Tracheophyta</taxon>
        <taxon>Spermatophyta</taxon>
        <taxon>Magnoliopsida</taxon>
        <taxon>eudicotyledons</taxon>
        <taxon>Gunneridae</taxon>
        <taxon>Pentapetalae</taxon>
        <taxon>rosids</taxon>
        <taxon>malvids</taxon>
        <taxon>Malvales</taxon>
        <taxon>Dipterocarpaceae</taxon>
        <taxon>Rubroshorea</taxon>
    </lineage>
</organism>
<keyword evidence="6" id="KW-0408">Iron</keyword>
<dbReference type="InterPro" id="IPR011009">
    <property type="entry name" value="Kinase-like_dom_sf"/>
</dbReference>
<reference evidence="10 11" key="1">
    <citation type="journal article" date="2021" name="Commun. Biol.">
        <title>The genome of Shorea leprosula (Dipterocarpaceae) highlights the ecological relevance of drought in aseasonal tropical rainforests.</title>
        <authorList>
            <person name="Ng K.K.S."/>
            <person name="Kobayashi M.J."/>
            <person name="Fawcett J.A."/>
            <person name="Hatakeyama M."/>
            <person name="Paape T."/>
            <person name="Ng C.H."/>
            <person name="Ang C.C."/>
            <person name="Tnah L.H."/>
            <person name="Lee C.T."/>
            <person name="Nishiyama T."/>
            <person name="Sese J."/>
            <person name="O'Brien M.J."/>
            <person name="Copetti D."/>
            <person name="Mohd Noor M.I."/>
            <person name="Ong R.C."/>
            <person name="Putra M."/>
            <person name="Sireger I.Z."/>
            <person name="Indrioko S."/>
            <person name="Kosugi Y."/>
            <person name="Izuno A."/>
            <person name="Isagi Y."/>
            <person name="Lee S.L."/>
            <person name="Shimizu K.K."/>
        </authorList>
    </citation>
    <scope>NUCLEOTIDE SEQUENCE [LARGE SCALE GENOMIC DNA]</scope>
    <source>
        <strain evidence="10">214</strain>
    </source>
</reference>
<protein>
    <recommendedName>
        <fullName evidence="9">Protein kinase domain-containing protein</fullName>
    </recommendedName>
</protein>
<dbReference type="InterPro" id="IPR000719">
    <property type="entry name" value="Prot_kinase_dom"/>
</dbReference>
<dbReference type="Gene3D" id="3.30.200.20">
    <property type="entry name" value="Phosphorylase Kinase, domain 1"/>
    <property type="match status" value="1"/>
</dbReference>
<dbReference type="SUPFAM" id="SSF48264">
    <property type="entry name" value="Cytochrome P450"/>
    <property type="match status" value="1"/>
</dbReference>
<evidence type="ECO:0000256" key="5">
    <source>
        <dbReference type="ARBA" id="ARBA00023002"/>
    </source>
</evidence>
<comment type="cofactor">
    <cofactor evidence="1">
        <name>heme</name>
        <dbReference type="ChEBI" id="CHEBI:30413"/>
    </cofactor>
</comment>
<dbReference type="GO" id="GO:0004672">
    <property type="term" value="F:protein kinase activity"/>
    <property type="evidence" value="ECO:0007669"/>
    <property type="project" value="InterPro"/>
</dbReference>
<dbReference type="GO" id="GO:0020037">
    <property type="term" value="F:heme binding"/>
    <property type="evidence" value="ECO:0007669"/>
    <property type="project" value="InterPro"/>
</dbReference>
<dbReference type="SUPFAM" id="SSF56112">
    <property type="entry name" value="Protein kinase-like (PK-like)"/>
    <property type="match status" value="1"/>
</dbReference>